<dbReference type="PIRSF" id="PIRSF031509">
    <property type="entry name" value="Cell_wall_LiaF/YvqF"/>
    <property type="match status" value="1"/>
</dbReference>
<feature type="transmembrane region" description="Helical" evidence="1">
    <location>
        <begin position="12"/>
        <end position="45"/>
    </location>
</feature>
<dbReference type="GO" id="GO:0016020">
    <property type="term" value="C:membrane"/>
    <property type="evidence" value="ECO:0007669"/>
    <property type="project" value="InterPro"/>
</dbReference>
<comment type="caution">
    <text evidence="3">The sequence shown here is derived from an EMBL/GenBank/DDBJ whole genome shotgun (WGS) entry which is preliminary data.</text>
</comment>
<keyword evidence="1" id="KW-0812">Transmembrane</keyword>
<evidence type="ECO:0000259" key="2">
    <source>
        <dbReference type="Pfam" id="PF09922"/>
    </source>
</evidence>
<name>A0A2N0ZED9_9BACI</name>
<evidence type="ECO:0000313" key="3">
    <source>
        <dbReference type="EMBL" id="PKG27886.1"/>
    </source>
</evidence>
<dbReference type="AlphaFoldDB" id="A0A2N0ZED9"/>
<feature type="domain" description="Cell wall-active antibiotics response LiaF-like C-terminal" evidence="2">
    <location>
        <begin position="128"/>
        <end position="241"/>
    </location>
</feature>
<organism evidence="3 4">
    <name type="scientific">Cytobacillus horneckiae</name>
    <dbReference type="NCBI Taxonomy" id="549687"/>
    <lineage>
        <taxon>Bacteria</taxon>
        <taxon>Bacillati</taxon>
        <taxon>Bacillota</taxon>
        <taxon>Bacilli</taxon>
        <taxon>Bacillales</taxon>
        <taxon>Bacillaceae</taxon>
        <taxon>Cytobacillus</taxon>
    </lineage>
</organism>
<dbReference type="Pfam" id="PF09922">
    <property type="entry name" value="LiaF-like_C"/>
    <property type="match status" value="1"/>
</dbReference>
<evidence type="ECO:0000256" key="1">
    <source>
        <dbReference type="SAM" id="Phobius"/>
    </source>
</evidence>
<keyword evidence="1" id="KW-0472">Membrane</keyword>
<dbReference type="Proteomes" id="UP000233343">
    <property type="component" value="Unassembled WGS sequence"/>
</dbReference>
<dbReference type="EMBL" id="PISD01000034">
    <property type="protein sequence ID" value="PKG27886.1"/>
    <property type="molecule type" value="Genomic_DNA"/>
</dbReference>
<dbReference type="NCBIfam" id="NF040535">
    <property type="entry name" value="LiaF_C_term"/>
    <property type="match status" value="1"/>
</dbReference>
<proteinExistence type="predicted"/>
<keyword evidence="4" id="KW-1185">Reference proteome</keyword>
<dbReference type="RefSeq" id="WP_066195181.1">
    <property type="nucleotide sequence ID" value="NZ_JAFDQP010000008.1"/>
</dbReference>
<gene>
    <name evidence="3" type="ORF">CWS20_15965</name>
</gene>
<keyword evidence="1" id="KW-1133">Transmembrane helix</keyword>
<evidence type="ECO:0000313" key="4">
    <source>
        <dbReference type="Proteomes" id="UP000233343"/>
    </source>
</evidence>
<dbReference type="InterPro" id="IPR047793">
    <property type="entry name" value="LiaF_C"/>
</dbReference>
<protein>
    <submittedName>
        <fullName evidence="3">Cell wall-active antibiotics response protein</fullName>
    </submittedName>
</protein>
<accession>A0A2N0ZED9</accession>
<reference evidence="3 4" key="1">
    <citation type="journal article" date="2010" name="Int. J. Syst. Evol. Microbiol.">
        <title>Bacillus horneckiae sp. nov., isolated from a spacecraft-assembly clean room.</title>
        <authorList>
            <person name="Vaishampayan P."/>
            <person name="Probst A."/>
            <person name="Krishnamurthi S."/>
            <person name="Ghosh S."/>
            <person name="Osman S."/>
            <person name="McDowall A."/>
            <person name="Ruckmani A."/>
            <person name="Mayilraj S."/>
            <person name="Venkateswaran K."/>
        </authorList>
    </citation>
    <scope>NUCLEOTIDE SEQUENCE [LARGE SCALE GENOMIC DNA]</scope>
    <source>
        <strain evidence="4">1PO1SC</strain>
    </source>
</reference>
<dbReference type="InterPro" id="IPR024425">
    <property type="entry name" value="LiaF-like_C"/>
</dbReference>
<dbReference type="InterPro" id="IPR016975">
    <property type="entry name" value="Cell_wall_LiaF"/>
</dbReference>
<feature type="transmembrane region" description="Helical" evidence="1">
    <location>
        <begin position="57"/>
        <end position="89"/>
    </location>
</feature>
<sequence>MFEKFKEDYMGWIVIIGLGLLFLEFVFFNHGLIFSLLVPAGMIYFGRKWMPKMSGKILFWLGIIFLIINILSMMTFKFLLLAILVHFIIQFSQSKKNPKYVKPLIKEPSVNLSKETVIKKQPLLSNVFFGHQKTPESVYEWKDINIQCGLGDTVIDLSYTVLPKGETVIVLRNFIGNIQVLVPYDVDVSVNHSVIAGSTQVFEMNEKRTFNKNYQIQTAGFEQATQRIKILSSLVVGDLEVKRV</sequence>